<sequence length="84" mass="9028">MSATAEEEGVIGAAKAFVEIWAQTALVVIDDYGCTYTCDEADVLAELFRACNWNETADDLIREHAADDGCLEEHPGYGGEVEAA</sequence>
<keyword evidence="2" id="KW-1185">Reference proteome</keyword>
<organism evidence="1 2">
    <name type="scientific">Kitasatospora xanthocidica</name>
    <dbReference type="NCBI Taxonomy" id="83382"/>
    <lineage>
        <taxon>Bacteria</taxon>
        <taxon>Bacillati</taxon>
        <taxon>Actinomycetota</taxon>
        <taxon>Actinomycetes</taxon>
        <taxon>Kitasatosporales</taxon>
        <taxon>Streptomycetaceae</taxon>
        <taxon>Kitasatospora</taxon>
    </lineage>
</organism>
<protein>
    <submittedName>
        <fullName evidence="1">Uncharacterized protein</fullName>
    </submittedName>
</protein>
<dbReference type="Proteomes" id="UP000263377">
    <property type="component" value="Unassembled WGS sequence"/>
</dbReference>
<dbReference type="EMBL" id="QVIG01000001">
    <property type="protein sequence ID" value="RGD62441.1"/>
    <property type="molecule type" value="Genomic_DNA"/>
</dbReference>
<comment type="caution">
    <text evidence="1">The sequence shown here is derived from an EMBL/GenBank/DDBJ whole genome shotgun (WGS) entry which is preliminary data.</text>
</comment>
<proteinExistence type="predicted"/>
<dbReference type="AlphaFoldDB" id="A0A373A323"/>
<name>A0A373A323_9ACTN</name>
<accession>A0A373A323</accession>
<dbReference type="RefSeq" id="WP_117490891.1">
    <property type="nucleotide sequence ID" value="NZ_QVIG01000001.1"/>
</dbReference>
<evidence type="ECO:0000313" key="2">
    <source>
        <dbReference type="Proteomes" id="UP000263377"/>
    </source>
</evidence>
<gene>
    <name evidence="1" type="ORF">DR950_36005</name>
</gene>
<evidence type="ECO:0000313" key="1">
    <source>
        <dbReference type="EMBL" id="RGD62441.1"/>
    </source>
</evidence>
<reference evidence="1 2" key="1">
    <citation type="submission" date="2018-08" db="EMBL/GenBank/DDBJ databases">
        <title>Diversity &amp; Physiological Properties of Lignin-Decomposing Actinobacteria from Soil.</title>
        <authorList>
            <person name="Roh S.G."/>
            <person name="Kim S.B."/>
        </authorList>
    </citation>
    <scope>NUCLEOTIDE SEQUENCE [LARGE SCALE GENOMIC DNA]</scope>
    <source>
        <strain evidence="1 2">MMS17-GH009</strain>
    </source>
</reference>